<evidence type="ECO:0000313" key="2">
    <source>
        <dbReference type="Proteomes" id="UP001519538"/>
    </source>
</evidence>
<evidence type="ECO:0000313" key="1">
    <source>
        <dbReference type="EMBL" id="MBT0675723.1"/>
    </source>
</evidence>
<sequence length="49" mass="5609">MSPFFKKAAFLEAFCKKLRQKLLAIWQAEDNRPDRAVVIPCRDEGGKNA</sequence>
<dbReference type="RefSeq" id="WP_214164806.1">
    <property type="nucleotide sequence ID" value="NZ_JABLUU010000010.1"/>
</dbReference>
<dbReference type="GeneID" id="79188084"/>
<organism evidence="1 2">
    <name type="scientific">Komagataeibacter oboediens</name>
    <dbReference type="NCBI Taxonomy" id="65958"/>
    <lineage>
        <taxon>Bacteria</taxon>
        <taxon>Pseudomonadati</taxon>
        <taxon>Pseudomonadota</taxon>
        <taxon>Alphaproteobacteria</taxon>
        <taxon>Acetobacterales</taxon>
        <taxon>Acetobacteraceae</taxon>
        <taxon>Komagataeibacter</taxon>
    </lineage>
</organism>
<proteinExistence type="predicted"/>
<gene>
    <name evidence="1" type="ORF">HNO79_10070</name>
</gene>
<keyword evidence="2" id="KW-1185">Reference proteome</keyword>
<comment type="caution">
    <text evidence="1">The sequence shown here is derived from an EMBL/GenBank/DDBJ whole genome shotgun (WGS) entry which is preliminary data.</text>
</comment>
<name>A0ABS5SND8_9PROT</name>
<reference evidence="1 2" key="1">
    <citation type="journal article" date="2021" name="Astrobiology">
        <title>Bacterial Cellulose Retains Robustness but Its Synthesis Declines After Exposure to a Mars-Like Environment Simulated Outside the International Space Station.</title>
        <authorList>
            <person name="Orlovska I."/>
            <person name="Podolich O."/>
            <person name="Kukharenko O."/>
            <person name="Zaets I."/>
            <person name="Reva O."/>
            <person name="Khirunenko L."/>
            <person name="Zmejkoski D."/>
            <person name="Rogalsky S."/>
            <person name="Barh D."/>
            <person name="Tiwari S."/>
            <person name="Kumavath R."/>
            <person name="Goes-Neto A."/>
            <person name="Azevedo V."/>
            <person name="Brenig B."/>
            <person name="Ghosh P."/>
            <person name="de Vera J.P."/>
            <person name="Kozyrovska N."/>
        </authorList>
    </citation>
    <scope>NUCLEOTIDE SEQUENCE [LARGE SCALE GENOMIC DNA]</scope>
    <source>
        <strain evidence="1 2">IMBG 311</strain>
    </source>
</reference>
<dbReference type="Proteomes" id="UP001519538">
    <property type="component" value="Unassembled WGS sequence"/>
</dbReference>
<protein>
    <recommendedName>
        <fullName evidence="3">Transposase</fullName>
    </recommendedName>
</protein>
<accession>A0ABS5SND8</accession>
<evidence type="ECO:0008006" key="3">
    <source>
        <dbReference type="Google" id="ProtNLM"/>
    </source>
</evidence>
<dbReference type="EMBL" id="JABLUU010000010">
    <property type="protein sequence ID" value="MBT0675723.1"/>
    <property type="molecule type" value="Genomic_DNA"/>
</dbReference>